<sequence>MPLFTDHTSRTFQLKKAKT</sequence>
<dbReference type="Proteomes" id="UP000054988">
    <property type="component" value="Unassembled WGS sequence"/>
</dbReference>
<evidence type="ECO:0000313" key="1">
    <source>
        <dbReference type="EMBL" id="KTB45494.1"/>
    </source>
</evidence>
<protein>
    <submittedName>
        <fullName evidence="1">Uncharacterized protein</fullName>
    </submittedName>
</protein>
<dbReference type="AlphaFoldDB" id="A0A0W0GAC7"/>
<accession>A0A0W0GAC7</accession>
<comment type="caution">
    <text evidence="1">The sequence shown here is derived from an EMBL/GenBank/DDBJ whole genome shotgun (WGS) entry which is preliminary data.</text>
</comment>
<name>A0A0W0GAC7_MONRR</name>
<evidence type="ECO:0000313" key="2">
    <source>
        <dbReference type="Proteomes" id="UP000054988"/>
    </source>
</evidence>
<gene>
    <name evidence="1" type="ORF">WG66_1929</name>
</gene>
<dbReference type="EMBL" id="LATX01000679">
    <property type="protein sequence ID" value="KTB45494.1"/>
    <property type="molecule type" value="Genomic_DNA"/>
</dbReference>
<reference evidence="1 2" key="1">
    <citation type="submission" date="2015-12" db="EMBL/GenBank/DDBJ databases">
        <title>Draft genome sequence of Moniliophthora roreri, the causal agent of frosty pod rot of cacao.</title>
        <authorList>
            <person name="Aime M.C."/>
            <person name="Diaz-Valderrama J.R."/>
            <person name="Kijpornyongpan T."/>
            <person name="Phillips-Mora W."/>
        </authorList>
    </citation>
    <scope>NUCLEOTIDE SEQUENCE [LARGE SCALE GENOMIC DNA]</scope>
    <source>
        <strain evidence="1 2">MCA 2952</strain>
    </source>
</reference>
<proteinExistence type="predicted"/>
<organism evidence="1 2">
    <name type="scientific">Moniliophthora roreri</name>
    <name type="common">Frosty pod rot fungus</name>
    <name type="synonym">Monilia roreri</name>
    <dbReference type="NCBI Taxonomy" id="221103"/>
    <lineage>
        <taxon>Eukaryota</taxon>
        <taxon>Fungi</taxon>
        <taxon>Dikarya</taxon>
        <taxon>Basidiomycota</taxon>
        <taxon>Agaricomycotina</taxon>
        <taxon>Agaricomycetes</taxon>
        <taxon>Agaricomycetidae</taxon>
        <taxon>Agaricales</taxon>
        <taxon>Marasmiineae</taxon>
        <taxon>Marasmiaceae</taxon>
        <taxon>Moniliophthora</taxon>
    </lineage>
</organism>